<dbReference type="AlphaFoldDB" id="A0A074M992"/>
<keyword evidence="3" id="KW-1185">Reference proteome</keyword>
<accession>A0A074M992</accession>
<keyword evidence="1" id="KW-0472">Membrane</keyword>
<gene>
    <name evidence="2" type="ORF">EH32_03070</name>
</gene>
<feature type="transmembrane region" description="Helical" evidence="1">
    <location>
        <begin position="58"/>
        <end position="79"/>
    </location>
</feature>
<protein>
    <submittedName>
        <fullName evidence="2">Uncharacterized protein</fullName>
    </submittedName>
</protein>
<reference evidence="2 3" key="1">
    <citation type="submission" date="2014-04" db="EMBL/GenBank/DDBJ databases">
        <title>A comprehensive comparison of genomes of Erythrobacter spp. Strains.</title>
        <authorList>
            <person name="Zheng Q."/>
        </authorList>
    </citation>
    <scope>NUCLEOTIDE SEQUENCE [LARGE SCALE GENOMIC DNA]</scope>
    <source>
        <strain evidence="2 3">DSM 8509</strain>
    </source>
</reference>
<organism evidence="2 3">
    <name type="scientific">Erythrobacter litoralis</name>
    <dbReference type="NCBI Taxonomy" id="39960"/>
    <lineage>
        <taxon>Bacteria</taxon>
        <taxon>Pseudomonadati</taxon>
        <taxon>Pseudomonadota</taxon>
        <taxon>Alphaproteobacteria</taxon>
        <taxon>Sphingomonadales</taxon>
        <taxon>Erythrobacteraceae</taxon>
        <taxon>Erythrobacter/Porphyrobacter group</taxon>
        <taxon>Erythrobacter</taxon>
    </lineage>
</organism>
<dbReference type="EMBL" id="JMIX01000013">
    <property type="protein sequence ID" value="KEO89984.1"/>
    <property type="molecule type" value="Genomic_DNA"/>
</dbReference>
<evidence type="ECO:0000256" key="1">
    <source>
        <dbReference type="SAM" id="Phobius"/>
    </source>
</evidence>
<feature type="transmembrane region" description="Helical" evidence="1">
    <location>
        <begin position="27"/>
        <end position="46"/>
    </location>
</feature>
<name>A0A074M992_9SPHN</name>
<comment type="caution">
    <text evidence="2">The sequence shown here is derived from an EMBL/GenBank/DDBJ whole genome shotgun (WGS) entry which is preliminary data.</text>
</comment>
<proteinExistence type="predicted"/>
<evidence type="ECO:0000313" key="2">
    <source>
        <dbReference type="EMBL" id="KEO89984.1"/>
    </source>
</evidence>
<keyword evidence="1" id="KW-1133">Transmembrane helix</keyword>
<dbReference type="Proteomes" id="UP000027866">
    <property type="component" value="Unassembled WGS sequence"/>
</dbReference>
<evidence type="ECO:0000313" key="3">
    <source>
        <dbReference type="Proteomes" id="UP000027866"/>
    </source>
</evidence>
<feature type="transmembrane region" description="Helical" evidence="1">
    <location>
        <begin position="91"/>
        <end position="109"/>
    </location>
</feature>
<keyword evidence="1" id="KW-0812">Transmembrane</keyword>
<dbReference type="RefSeq" id="WP_150132409.1">
    <property type="nucleotide sequence ID" value="NZ_CP017057.1"/>
</dbReference>
<sequence>MIGAVLVLIGLFTITQGVSDGAQTSEFLIMLAFFGSIAAIYALPVAVPTIGLTEWKRVGSWTVFAAAGLVLGLLLTAAFTEIPYRSINFELAGTMIASSLTGAMTYWLVAWKLLPPRLPLQSSAG</sequence>